<keyword evidence="10" id="KW-1185">Reference proteome</keyword>
<keyword evidence="2" id="KW-1003">Cell membrane</keyword>
<feature type="domain" description="ABC3 transporter permease C-terminal" evidence="7">
    <location>
        <begin position="290"/>
        <end position="407"/>
    </location>
</feature>
<evidence type="ECO:0000313" key="10">
    <source>
        <dbReference type="Proteomes" id="UP000659388"/>
    </source>
</evidence>
<reference evidence="9" key="1">
    <citation type="submission" date="2021-01" db="EMBL/GenBank/DDBJ databases">
        <title>Fulvivirga kasyanovii gen. nov., sp nov., a novel member of the phylum Bacteroidetes isolated from seawater in a mussel farm.</title>
        <authorList>
            <person name="Zhao L.-H."/>
            <person name="Wang Z.-J."/>
        </authorList>
    </citation>
    <scope>NUCLEOTIDE SEQUENCE</scope>
    <source>
        <strain evidence="9">2943</strain>
    </source>
</reference>
<feature type="domain" description="MacB-like periplasmic core" evidence="8">
    <location>
        <begin position="466"/>
        <end position="599"/>
    </location>
</feature>
<keyword evidence="3 6" id="KW-0812">Transmembrane</keyword>
<dbReference type="InterPro" id="IPR025857">
    <property type="entry name" value="MacB_PCD"/>
</dbReference>
<feature type="transmembrane region" description="Helical" evidence="6">
    <location>
        <begin position="333"/>
        <end position="354"/>
    </location>
</feature>
<feature type="domain" description="MacB-like periplasmic core" evidence="8">
    <location>
        <begin position="20"/>
        <end position="206"/>
    </location>
</feature>
<comment type="caution">
    <text evidence="9">The sequence shown here is derived from an EMBL/GenBank/DDBJ whole genome shotgun (WGS) entry which is preliminary data.</text>
</comment>
<feature type="transmembrane region" description="Helical" evidence="6">
    <location>
        <begin position="380"/>
        <end position="403"/>
    </location>
</feature>
<evidence type="ECO:0000256" key="4">
    <source>
        <dbReference type="ARBA" id="ARBA00022989"/>
    </source>
</evidence>
<dbReference type="InterPro" id="IPR050250">
    <property type="entry name" value="Macrolide_Exporter_MacB"/>
</dbReference>
<dbReference type="Pfam" id="PF12704">
    <property type="entry name" value="MacB_PCD"/>
    <property type="match status" value="2"/>
</dbReference>
<feature type="domain" description="ABC3 transporter permease C-terminal" evidence="7">
    <location>
        <begin position="677"/>
        <end position="790"/>
    </location>
</feature>
<evidence type="ECO:0000313" key="9">
    <source>
        <dbReference type="EMBL" id="MBL3658308.1"/>
    </source>
</evidence>
<feature type="transmembrane region" description="Helical" evidence="6">
    <location>
        <begin position="424"/>
        <end position="448"/>
    </location>
</feature>
<dbReference type="PANTHER" id="PTHR30572:SF18">
    <property type="entry name" value="ABC-TYPE MACROLIDE FAMILY EXPORT SYSTEM PERMEASE COMPONENT 2"/>
    <property type="match status" value="1"/>
</dbReference>
<dbReference type="EMBL" id="JAESIY010000012">
    <property type="protein sequence ID" value="MBL3658308.1"/>
    <property type="molecule type" value="Genomic_DNA"/>
</dbReference>
<proteinExistence type="predicted"/>
<dbReference type="PANTHER" id="PTHR30572">
    <property type="entry name" value="MEMBRANE COMPONENT OF TRANSPORTER-RELATED"/>
    <property type="match status" value="1"/>
</dbReference>
<evidence type="ECO:0000259" key="8">
    <source>
        <dbReference type="Pfam" id="PF12704"/>
    </source>
</evidence>
<name>A0A937FDA4_9BACT</name>
<dbReference type="RefSeq" id="WP_202246104.1">
    <property type="nucleotide sequence ID" value="NZ_JAESIY010000012.1"/>
</dbReference>
<accession>A0A937FDA4</accession>
<evidence type="ECO:0000256" key="6">
    <source>
        <dbReference type="SAM" id="Phobius"/>
    </source>
</evidence>
<evidence type="ECO:0000259" key="7">
    <source>
        <dbReference type="Pfam" id="PF02687"/>
    </source>
</evidence>
<evidence type="ECO:0000256" key="3">
    <source>
        <dbReference type="ARBA" id="ARBA00022692"/>
    </source>
</evidence>
<evidence type="ECO:0000256" key="1">
    <source>
        <dbReference type="ARBA" id="ARBA00004651"/>
    </source>
</evidence>
<feature type="transmembrane region" description="Helical" evidence="6">
    <location>
        <begin position="284"/>
        <end position="312"/>
    </location>
</feature>
<evidence type="ECO:0000256" key="2">
    <source>
        <dbReference type="ARBA" id="ARBA00022475"/>
    </source>
</evidence>
<gene>
    <name evidence="9" type="ORF">JL102_19305</name>
</gene>
<evidence type="ECO:0000256" key="5">
    <source>
        <dbReference type="ARBA" id="ARBA00023136"/>
    </source>
</evidence>
<organism evidence="9 10">
    <name type="scientific">Fulvivirga sediminis</name>
    <dbReference type="NCBI Taxonomy" id="2803949"/>
    <lineage>
        <taxon>Bacteria</taxon>
        <taxon>Pseudomonadati</taxon>
        <taxon>Bacteroidota</taxon>
        <taxon>Cytophagia</taxon>
        <taxon>Cytophagales</taxon>
        <taxon>Fulvivirgaceae</taxon>
        <taxon>Fulvivirga</taxon>
    </lineage>
</organism>
<dbReference type="AlphaFoldDB" id="A0A937FDA4"/>
<sequence>MIKNYFKLTVRNLMKNRVSSIINLLGLTVGISTCIIIFLFINNELSFDDFNTQADRIYRVVTKGQNASGVEYEGSVPSPMAAVLMNDLPDLKHVTQIYQPSSYQVSFNEDKWTQADIAFADSAFFNVFDYELIATSKKHLLRSKGEVILTESLANDHFDGKNALGKIFKLNQKEDVQVVGIMKDLPVNSHLQFKMLVSYPTLSEDFVGLDIFSWDFNGGIYNYVVLPENGSERYFNDGLLAVRDKYKPVAENSETLYYLQPLKDIHFNQTFAKDNFTYTMDSTYVWVLGFIGVFILVIACVNFINLSTALAIKRAKEVGMRKVLGASKSQLALQYLSEAFLITLTSALLSLGIVERVMPFVNHYMSVSLSISAVTQFEFIVFYILLVLAVTLLSGLYPSIILASYQPAKALKTKITDVNTTSLFLRKGLVGFQFVVSQVLIIATLVIASQMDYFHSKPLGFKQDEIVILSLPTRDEGRLETFKNELLKSNMVNSVSFALGAPTSSNNLGSNFRAEGDESNMNAQIKAVDIDYKTTYGLEMAAGNWFTHIQKGEEGYELIVNESMTRKIGFSSPNDAIGENIQFGINGIDAPIVGVVEDFHMASLEARIEPLIMCQFPPFYFEGGVRVGAGNLAGAMAHIEKSWASVFPEYVYDYEFLDEVVSKNYDSEQTIFNLFKILAGIAIAIGCLGLIGLVSFLVTQKSKEVGVRKVLGASVSSIFLLFGKGYMILLLIAFLIAAPITWWAMDGWLSSFAYKIELSPLYFLVGILINGLIAVLTVGFQSIKAAMANPVDSLKDD</sequence>
<dbReference type="GO" id="GO:0022857">
    <property type="term" value="F:transmembrane transporter activity"/>
    <property type="evidence" value="ECO:0007669"/>
    <property type="project" value="TreeGrafter"/>
</dbReference>
<dbReference type="Pfam" id="PF02687">
    <property type="entry name" value="FtsX"/>
    <property type="match status" value="2"/>
</dbReference>
<dbReference type="GO" id="GO:0005886">
    <property type="term" value="C:plasma membrane"/>
    <property type="evidence" value="ECO:0007669"/>
    <property type="project" value="UniProtKB-SubCell"/>
</dbReference>
<feature type="transmembrane region" description="Helical" evidence="6">
    <location>
        <begin position="677"/>
        <end position="698"/>
    </location>
</feature>
<protein>
    <submittedName>
        <fullName evidence="9">ABC transporter permease</fullName>
    </submittedName>
</protein>
<keyword evidence="4 6" id="KW-1133">Transmembrane helix</keyword>
<feature type="transmembrane region" description="Helical" evidence="6">
    <location>
        <begin position="21"/>
        <end position="41"/>
    </location>
</feature>
<comment type="subcellular location">
    <subcellularLocation>
        <location evidence="1">Cell membrane</location>
        <topology evidence="1">Multi-pass membrane protein</topology>
    </subcellularLocation>
</comment>
<feature type="transmembrane region" description="Helical" evidence="6">
    <location>
        <begin position="760"/>
        <end position="780"/>
    </location>
</feature>
<dbReference type="InterPro" id="IPR003838">
    <property type="entry name" value="ABC3_permease_C"/>
</dbReference>
<feature type="transmembrane region" description="Helical" evidence="6">
    <location>
        <begin position="710"/>
        <end position="740"/>
    </location>
</feature>
<keyword evidence="5 6" id="KW-0472">Membrane</keyword>
<dbReference type="Proteomes" id="UP000659388">
    <property type="component" value="Unassembled WGS sequence"/>
</dbReference>